<dbReference type="EMBL" id="CP001868">
    <property type="protein sequence ID" value="AFK20215.1"/>
    <property type="molecule type" value="Genomic_DNA"/>
</dbReference>
<evidence type="ECO:0000313" key="2">
    <source>
        <dbReference type="Proteomes" id="UP000006469"/>
    </source>
</evidence>
<proteinExistence type="predicted"/>
<organism evidence="1 2">
    <name type="scientific">Haloferax mediterranei (strain ATCC 33500 / DSM 1411 / JCM 8866 / NBRC 14739 / NCIMB 2177 / R-4)</name>
    <name type="common">Halobacterium mediterranei</name>
    <dbReference type="NCBI Taxonomy" id="523841"/>
    <lineage>
        <taxon>Archaea</taxon>
        <taxon>Methanobacteriati</taxon>
        <taxon>Methanobacteriota</taxon>
        <taxon>Stenosarchaea group</taxon>
        <taxon>Halobacteria</taxon>
        <taxon>Halobacteriales</taxon>
        <taxon>Haloferacaceae</taxon>
        <taxon>Haloferax</taxon>
    </lineage>
</organism>
<dbReference type="AlphaFoldDB" id="I3R7K5"/>
<dbReference type="KEGG" id="hme:HFX_2535"/>
<gene>
    <name evidence="1" type="ordered locus">HFX_2535</name>
</gene>
<name>I3R7K5_HALMT</name>
<protein>
    <submittedName>
        <fullName evidence="1">Uncharacterized protein</fullName>
    </submittedName>
</protein>
<reference evidence="1 2" key="1">
    <citation type="journal article" date="2012" name="J. Bacteriol.">
        <title>Complete genome sequence of the metabolically versatile halophilic archaeon Haloferax mediterranei, a poly(3-hydroxybutyrate-co-3-hydroxyvalerate) producer.</title>
        <authorList>
            <person name="Han J."/>
            <person name="Zhang F."/>
            <person name="Hou J."/>
            <person name="Liu X."/>
            <person name="Li M."/>
            <person name="Liu H."/>
            <person name="Cai L."/>
            <person name="Zhang B."/>
            <person name="Chen Y."/>
            <person name="Zhou J."/>
            <person name="Hu S."/>
            <person name="Xiang H."/>
        </authorList>
    </citation>
    <scope>NUCLEOTIDE SEQUENCE [LARGE SCALE GENOMIC DNA]</scope>
    <source>
        <strain evidence="2">ATCC 33500 / DSM 1411 / JCM 8866 / NBRC 14739 / NCIMB 2177 / R-4</strain>
    </source>
</reference>
<dbReference type="Proteomes" id="UP000006469">
    <property type="component" value="Chromosome"/>
</dbReference>
<dbReference type="HOGENOM" id="CLU_2475898_0_0_2"/>
<sequence length="87" mass="9764">MNHVTCRSRRTDSEEIDATFFEKMLVLAPSEKEPSAALCFAVDDHRALDFDDSPGFEETDADEEQLPQPLLVVTGIRESPPLFPVKN</sequence>
<accession>I3R7K5</accession>
<evidence type="ECO:0000313" key="1">
    <source>
        <dbReference type="EMBL" id="AFK20215.1"/>
    </source>
</evidence>